<dbReference type="EMBL" id="RXLP01000023">
    <property type="protein sequence ID" value="TCD54003.1"/>
    <property type="molecule type" value="Genomic_DNA"/>
</dbReference>
<evidence type="ECO:0008006" key="3">
    <source>
        <dbReference type="Google" id="ProtNLM"/>
    </source>
</evidence>
<gene>
    <name evidence="1" type="ORF">EJ419_06130</name>
</gene>
<reference evidence="1 2" key="1">
    <citation type="submission" date="2018-12" db="EMBL/GenBank/DDBJ databases">
        <title>Alloscrdovia theropitheci sp. nov: a novel taxon from the feces of the bleeding-herat monkey (Theropithecus geleda).</title>
        <authorList>
            <person name="Modesto M."/>
        </authorList>
    </citation>
    <scope>NUCLEOTIDE SEQUENCE [LARGE SCALE GENOMIC DNA]</scope>
    <source>
        <strain evidence="1 2">GLDI4/2</strain>
    </source>
</reference>
<dbReference type="AlphaFoldDB" id="A0A4R0QP67"/>
<comment type="caution">
    <text evidence="1">The sequence shown here is derived from an EMBL/GenBank/DDBJ whole genome shotgun (WGS) entry which is preliminary data.</text>
</comment>
<name>A0A4R0QP67_9BIFI</name>
<dbReference type="Proteomes" id="UP000291289">
    <property type="component" value="Unassembled WGS sequence"/>
</dbReference>
<organism evidence="1 2">
    <name type="scientific">Alloscardovia theropitheci</name>
    <dbReference type="NCBI Taxonomy" id="2496842"/>
    <lineage>
        <taxon>Bacteria</taxon>
        <taxon>Bacillati</taxon>
        <taxon>Actinomycetota</taxon>
        <taxon>Actinomycetes</taxon>
        <taxon>Bifidobacteriales</taxon>
        <taxon>Bifidobacteriaceae</taxon>
        <taxon>Alloscardovia</taxon>
    </lineage>
</organism>
<accession>A0A4R0QP67</accession>
<protein>
    <recommendedName>
        <fullName evidence="3">DUF559 domain-containing protein</fullName>
    </recommendedName>
</protein>
<keyword evidence="2" id="KW-1185">Reference proteome</keyword>
<evidence type="ECO:0000313" key="1">
    <source>
        <dbReference type="EMBL" id="TCD54003.1"/>
    </source>
</evidence>
<sequence>MIQPIPGYFASPQRWQSASIKQRAIATIRAVAQNHAHWPLSSISAAAVLGAMCNNADLYRFIHFSVDIHTSTQNRKRLPVRFHYIKTGRSPKIRFLLSDEKSTSTRNTYIPISETLGMINGFIVTSPLQTIFDCMRMLPFEDALIICDKLAKRYNITYNQIVQFTVKRSGCWKVRYAAFKQRFIDPQSENGGESFCRARMLRSGFTQPELQVELPNPLFKIKRPNRYDIQNSKTIRPDFLWKISDENATFKYIAAELDGKEKYSKPSLIVNSHSTSTQGVILKEKDRETALNLAGYKVIRFQFFEAAQSDGAAMSEKLLLAGVPR</sequence>
<proteinExistence type="predicted"/>
<evidence type="ECO:0000313" key="2">
    <source>
        <dbReference type="Proteomes" id="UP000291289"/>
    </source>
</evidence>
<dbReference type="RefSeq" id="WP_131284666.1">
    <property type="nucleotide sequence ID" value="NZ_RXLP01000023.1"/>
</dbReference>
<dbReference type="OrthoDB" id="3172126at2"/>